<feature type="domain" description="HTH luxR-type" evidence="1">
    <location>
        <begin position="572"/>
        <end position="637"/>
    </location>
</feature>
<comment type="caution">
    <text evidence="2">The sequence shown here is derived from an EMBL/GenBank/DDBJ whole genome shotgun (WGS) entry which is preliminary data.</text>
</comment>
<evidence type="ECO:0000313" key="3">
    <source>
        <dbReference type="Proteomes" id="UP000584374"/>
    </source>
</evidence>
<dbReference type="InterPro" id="IPR036388">
    <property type="entry name" value="WH-like_DNA-bd_sf"/>
</dbReference>
<dbReference type="EMBL" id="JACHIW010000001">
    <property type="protein sequence ID" value="MBB5157095.1"/>
    <property type="molecule type" value="Genomic_DNA"/>
</dbReference>
<protein>
    <submittedName>
        <fullName evidence="2">Non-specific serine/threonine protein kinase</fullName>
        <ecNumber evidence="2">2.7.11.1</ecNumber>
    </submittedName>
</protein>
<dbReference type="SMART" id="SM00421">
    <property type="entry name" value="HTH_LUXR"/>
    <property type="match status" value="1"/>
</dbReference>
<dbReference type="SUPFAM" id="SSF46894">
    <property type="entry name" value="C-terminal effector domain of the bipartite response regulators"/>
    <property type="match status" value="1"/>
</dbReference>
<dbReference type="Pfam" id="PF00196">
    <property type="entry name" value="GerE"/>
    <property type="match status" value="1"/>
</dbReference>
<gene>
    <name evidence="2" type="ORF">BJ970_004629</name>
</gene>
<evidence type="ECO:0000313" key="2">
    <source>
        <dbReference type="EMBL" id="MBB5157095.1"/>
    </source>
</evidence>
<dbReference type="PROSITE" id="PS50043">
    <property type="entry name" value="HTH_LUXR_2"/>
    <property type="match status" value="1"/>
</dbReference>
<keyword evidence="3" id="KW-1185">Reference proteome</keyword>
<organism evidence="2 3">
    <name type="scientific">Saccharopolyspora phatthalungensis</name>
    <dbReference type="NCBI Taxonomy" id="664693"/>
    <lineage>
        <taxon>Bacteria</taxon>
        <taxon>Bacillati</taxon>
        <taxon>Actinomycetota</taxon>
        <taxon>Actinomycetes</taxon>
        <taxon>Pseudonocardiales</taxon>
        <taxon>Pseudonocardiaceae</taxon>
        <taxon>Saccharopolyspora</taxon>
    </lineage>
</organism>
<dbReference type="EC" id="2.7.11.1" evidence="2"/>
<accession>A0A840QF34</accession>
<dbReference type="AlphaFoldDB" id="A0A840QF34"/>
<reference evidence="2 3" key="1">
    <citation type="submission" date="2020-08" db="EMBL/GenBank/DDBJ databases">
        <title>Sequencing the genomes of 1000 actinobacteria strains.</title>
        <authorList>
            <person name="Klenk H.-P."/>
        </authorList>
    </citation>
    <scope>NUCLEOTIDE SEQUENCE [LARGE SCALE GENOMIC DNA]</scope>
    <source>
        <strain evidence="2 3">DSM 45584</strain>
    </source>
</reference>
<dbReference type="GO" id="GO:0006355">
    <property type="term" value="P:regulation of DNA-templated transcription"/>
    <property type="evidence" value="ECO:0007669"/>
    <property type="project" value="InterPro"/>
</dbReference>
<dbReference type="RefSeq" id="WP_246470972.1">
    <property type="nucleotide sequence ID" value="NZ_JACHIW010000001.1"/>
</dbReference>
<keyword evidence="2" id="KW-0808">Transferase</keyword>
<name>A0A840QF34_9PSEU</name>
<dbReference type="GO" id="GO:0004674">
    <property type="term" value="F:protein serine/threonine kinase activity"/>
    <property type="evidence" value="ECO:0007669"/>
    <property type="project" value="UniProtKB-KW"/>
</dbReference>
<keyword evidence="2" id="KW-0723">Serine/threonine-protein kinase</keyword>
<dbReference type="InterPro" id="IPR016032">
    <property type="entry name" value="Sig_transdc_resp-reg_C-effctor"/>
</dbReference>
<keyword evidence="2" id="KW-0418">Kinase</keyword>
<dbReference type="PRINTS" id="PR00038">
    <property type="entry name" value="HTHLUXR"/>
</dbReference>
<dbReference type="CDD" id="cd06170">
    <property type="entry name" value="LuxR_C_like"/>
    <property type="match status" value="1"/>
</dbReference>
<sequence length="641" mass="70776">MLAEVPNLFVLATSREPLAISGEYVWPVPPLAVPPDDAGPELPAGPYDALALFEERAAAILPGFTLNKDNEQAVARLCRRLDGLPLAIELAVVRMRALSVDQILDRLQDRFALLAAGSRTAEQRHQTLRGAVEWSFDLCLEPERLLWARCSVFAGDFDLAAAENVCAGAGLSASDVLNAVFGLVDKSILTREENALGARYRVLETIRQYGQERLDEAGETLALCRRHRDYYLHLAEQADANSCGPGQYEWAERLRVERANLRKALDYCFVVPGEGREGLRLASALWFYWIACGFVREGHYWLDRVLKADQEASRERARALWIDSWASVLQGRTSDARALGRECYDLAQLLGDPGALAHALQRIGEIELFSNNLPRAVQLLDEAFTRFSDWDSWTAPALFFFPQRIIAAGILGDTEGALALDKEGEAVCARLGERWARSWTRWTLGLARWLAGEHQIARALLRESLQQKLDLGDQLGVPFCVELLAWVAIAEDDPKRAAVLFGAAEKLWKPIGTPLFGFQALLTQREHNRAAARAALGDQDYEALLRAGSEMTPEALAAQALGVKPTGSTGASPASQPTLTKREHEVAALMARGLQNKEIAVKLLISQRTVEAHVEHILTKLGFTSRTQIAAWMAGETSEQI</sequence>
<dbReference type="Gene3D" id="1.10.10.10">
    <property type="entry name" value="Winged helix-like DNA-binding domain superfamily/Winged helix DNA-binding domain"/>
    <property type="match status" value="1"/>
</dbReference>
<dbReference type="Proteomes" id="UP000584374">
    <property type="component" value="Unassembled WGS sequence"/>
</dbReference>
<dbReference type="Gene3D" id="1.25.40.10">
    <property type="entry name" value="Tetratricopeptide repeat domain"/>
    <property type="match status" value="1"/>
</dbReference>
<dbReference type="PANTHER" id="PTHR47691:SF3">
    <property type="entry name" value="HTH-TYPE TRANSCRIPTIONAL REGULATOR RV0890C-RELATED"/>
    <property type="match status" value="1"/>
</dbReference>
<proteinExistence type="predicted"/>
<dbReference type="GO" id="GO:0003677">
    <property type="term" value="F:DNA binding"/>
    <property type="evidence" value="ECO:0007669"/>
    <property type="project" value="InterPro"/>
</dbReference>
<dbReference type="InterPro" id="IPR000792">
    <property type="entry name" value="Tscrpt_reg_LuxR_C"/>
</dbReference>
<dbReference type="InterPro" id="IPR011990">
    <property type="entry name" value="TPR-like_helical_dom_sf"/>
</dbReference>
<evidence type="ECO:0000259" key="1">
    <source>
        <dbReference type="PROSITE" id="PS50043"/>
    </source>
</evidence>
<dbReference type="PANTHER" id="PTHR47691">
    <property type="entry name" value="REGULATOR-RELATED"/>
    <property type="match status" value="1"/>
</dbReference>
<dbReference type="PROSITE" id="PS00622">
    <property type="entry name" value="HTH_LUXR_1"/>
    <property type="match status" value="1"/>
</dbReference>